<evidence type="ECO:0000256" key="1">
    <source>
        <dbReference type="SAM" id="Phobius"/>
    </source>
</evidence>
<reference evidence="2 3" key="1">
    <citation type="submission" date="2020-01" db="EMBL/GenBank/DDBJ databases">
        <title>Ponticoccus aerotolerans gen. nov., sp. nov., an anaerobic bacterium and proposal of Ponticoccusceae fam. nov., Ponticoccusles ord. nov. and Ponticoccuse classis nov. in the phylum Kiritimatiellaeota.</title>
        <authorList>
            <person name="Zhou L.Y."/>
            <person name="Du Z.J."/>
        </authorList>
    </citation>
    <scope>NUCLEOTIDE SEQUENCE [LARGE SCALE GENOMIC DNA]</scope>
    <source>
        <strain evidence="2 3">S-5007</strain>
    </source>
</reference>
<dbReference type="AlphaFoldDB" id="A0A6P1MD65"/>
<organism evidence="2 3">
    <name type="scientific">Tichowtungia aerotolerans</name>
    <dbReference type="NCBI Taxonomy" id="2697043"/>
    <lineage>
        <taxon>Bacteria</taxon>
        <taxon>Pseudomonadati</taxon>
        <taxon>Kiritimatiellota</taxon>
        <taxon>Tichowtungiia</taxon>
        <taxon>Tichowtungiales</taxon>
        <taxon>Tichowtungiaceae</taxon>
        <taxon>Tichowtungia</taxon>
    </lineage>
</organism>
<dbReference type="RefSeq" id="WP_160629690.1">
    <property type="nucleotide sequence ID" value="NZ_CP047593.1"/>
</dbReference>
<dbReference type="SUPFAM" id="SSF54523">
    <property type="entry name" value="Pili subunits"/>
    <property type="match status" value="1"/>
</dbReference>
<keyword evidence="1" id="KW-0472">Membrane</keyword>
<proteinExistence type="predicted"/>
<dbReference type="KEGG" id="taer:GT409_14060"/>
<evidence type="ECO:0000313" key="3">
    <source>
        <dbReference type="Proteomes" id="UP000464954"/>
    </source>
</evidence>
<keyword evidence="1" id="KW-1133">Transmembrane helix</keyword>
<dbReference type="NCBIfam" id="TIGR02532">
    <property type="entry name" value="IV_pilin_GFxxxE"/>
    <property type="match status" value="1"/>
</dbReference>
<dbReference type="Proteomes" id="UP000464954">
    <property type="component" value="Chromosome"/>
</dbReference>
<dbReference type="EMBL" id="CP047593">
    <property type="protein sequence ID" value="QHI70514.1"/>
    <property type="molecule type" value="Genomic_DNA"/>
</dbReference>
<gene>
    <name evidence="2" type="ORF">GT409_14060</name>
</gene>
<keyword evidence="1" id="KW-0812">Transmembrane</keyword>
<accession>A0A6P1MD65</accession>
<feature type="transmembrane region" description="Helical" evidence="1">
    <location>
        <begin position="12"/>
        <end position="39"/>
    </location>
</feature>
<keyword evidence="3" id="KW-1185">Reference proteome</keyword>
<sequence>MKAQTKSSQKGFSIIEVMITIIVASVLVLIVSMILVMTFTSWRNNNAYTDIRRDLSMASLIMMQEIRESSYGGLTVGEDYLNVESAATNKTSVFSQVDDSLVYTSEWDTFILIPRNLQSFNAVKQNDGVELTLVVANTDFAISVTNQLFVNTRN</sequence>
<dbReference type="InterPro" id="IPR012902">
    <property type="entry name" value="N_methyl_site"/>
</dbReference>
<dbReference type="Pfam" id="PF07963">
    <property type="entry name" value="N_methyl"/>
    <property type="match status" value="1"/>
</dbReference>
<name>A0A6P1MD65_9BACT</name>
<protein>
    <submittedName>
        <fullName evidence="2">Prepilin-type N-terminal cleavage/methylation domain-containing protein</fullName>
    </submittedName>
</protein>
<evidence type="ECO:0000313" key="2">
    <source>
        <dbReference type="EMBL" id="QHI70514.1"/>
    </source>
</evidence>
<dbReference type="InterPro" id="IPR045584">
    <property type="entry name" value="Pilin-like"/>
</dbReference>